<keyword evidence="1" id="KW-1133">Transmembrane helix</keyword>
<feature type="domain" description="Mce/MlaD" evidence="2">
    <location>
        <begin position="45"/>
        <end position="123"/>
    </location>
</feature>
<reference evidence="4 5" key="1">
    <citation type="submission" date="2023-07" db="EMBL/GenBank/DDBJ databases">
        <title>Sequencing the genomes of 1000 actinobacteria strains.</title>
        <authorList>
            <person name="Klenk H.-P."/>
        </authorList>
    </citation>
    <scope>NUCLEOTIDE SEQUENCE [LARGE SCALE GENOMIC DNA]</scope>
    <source>
        <strain evidence="4 5">DSM 19426</strain>
    </source>
</reference>
<evidence type="ECO:0000259" key="2">
    <source>
        <dbReference type="Pfam" id="PF02470"/>
    </source>
</evidence>
<evidence type="ECO:0000259" key="3">
    <source>
        <dbReference type="Pfam" id="PF11887"/>
    </source>
</evidence>
<dbReference type="NCBIfam" id="TIGR00996">
    <property type="entry name" value="Mtu_fam_mce"/>
    <property type="match status" value="1"/>
</dbReference>
<dbReference type="Pfam" id="PF11887">
    <property type="entry name" value="Mce4_CUP1"/>
    <property type="match status" value="1"/>
</dbReference>
<sequence length="375" mass="38551">MGVFRSARGGPSRNDLVARGLILIAFFVGLILLMAASLKGAFADTSPVSTRLDTAGGSIGPGSDVKLGGLIVGRVKAISGGAGGVTLDLTMDNELIDGIPSDVEARILPATVFGTTYVDLTGGHLAGGRHLRAGDVIEQDTSVPTLELQKALDSIDRLVDALGPAELNTALSAVAGALDGRGEQLGRTIRTLNDLLRKVTPTMPLVREDLNLLATNLETVSKAAPDLLDAVDDGLYVGAHLVKQKADLTRLLTGGTALVRDADRFLEANDKKLVRLVNTAVIVSDAFYDSRGGLVDTLLAINNVSGKIQTVGNGGPAKVDGVLVDAGRYSYYTRADCPRYGNARGGNCGGAGRAAVGGGDAGALVAGSLTRGGRR</sequence>
<feature type="transmembrane region" description="Helical" evidence="1">
    <location>
        <begin position="21"/>
        <end position="42"/>
    </location>
</feature>
<protein>
    <submittedName>
        <fullName evidence="4">Phospholipid/cholesterol/gamma-HCH transport system substrate-binding protein</fullName>
    </submittedName>
</protein>
<evidence type="ECO:0000313" key="5">
    <source>
        <dbReference type="Proteomes" id="UP001183648"/>
    </source>
</evidence>
<evidence type="ECO:0000256" key="1">
    <source>
        <dbReference type="SAM" id="Phobius"/>
    </source>
</evidence>
<dbReference type="InterPro" id="IPR024516">
    <property type="entry name" value="Mce_C"/>
</dbReference>
<keyword evidence="1" id="KW-0472">Membrane</keyword>
<dbReference type="PANTHER" id="PTHR33371">
    <property type="entry name" value="INTERMEMBRANE PHOSPHOLIPID TRANSPORT SYSTEM BINDING PROTEIN MLAD-RELATED"/>
    <property type="match status" value="1"/>
</dbReference>
<dbReference type="InterPro" id="IPR005693">
    <property type="entry name" value="Mce"/>
</dbReference>
<dbReference type="PANTHER" id="PTHR33371:SF19">
    <property type="entry name" value="MCE-FAMILY PROTEIN MCE4A"/>
    <property type="match status" value="1"/>
</dbReference>
<keyword evidence="5" id="KW-1185">Reference proteome</keyword>
<accession>A0ABU2BR42</accession>
<dbReference type="Pfam" id="PF02470">
    <property type="entry name" value="MlaD"/>
    <property type="match status" value="1"/>
</dbReference>
<feature type="domain" description="Mammalian cell entry C-terminal" evidence="3">
    <location>
        <begin position="128"/>
        <end position="345"/>
    </location>
</feature>
<comment type="caution">
    <text evidence="4">The sequence shown here is derived from an EMBL/GenBank/DDBJ whole genome shotgun (WGS) entry which is preliminary data.</text>
</comment>
<dbReference type="RefSeq" id="WP_310298602.1">
    <property type="nucleotide sequence ID" value="NZ_BAAAPS010000002.1"/>
</dbReference>
<keyword evidence="1" id="KW-0812">Transmembrane</keyword>
<proteinExistence type="predicted"/>
<evidence type="ECO:0000313" key="4">
    <source>
        <dbReference type="EMBL" id="MDR7361120.1"/>
    </source>
</evidence>
<organism evidence="4 5">
    <name type="scientific">Nocardioides marmoribigeumensis</name>
    <dbReference type="NCBI Taxonomy" id="433649"/>
    <lineage>
        <taxon>Bacteria</taxon>
        <taxon>Bacillati</taxon>
        <taxon>Actinomycetota</taxon>
        <taxon>Actinomycetes</taxon>
        <taxon>Propionibacteriales</taxon>
        <taxon>Nocardioidaceae</taxon>
        <taxon>Nocardioides</taxon>
    </lineage>
</organism>
<gene>
    <name evidence="4" type="ORF">J2S63_000673</name>
</gene>
<dbReference type="Proteomes" id="UP001183648">
    <property type="component" value="Unassembled WGS sequence"/>
</dbReference>
<name>A0ABU2BR42_9ACTN</name>
<dbReference type="InterPro" id="IPR052336">
    <property type="entry name" value="MlaD_Phospholipid_Transporter"/>
</dbReference>
<dbReference type="EMBL" id="JAVDYG010000001">
    <property type="protein sequence ID" value="MDR7361120.1"/>
    <property type="molecule type" value="Genomic_DNA"/>
</dbReference>
<dbReference type="InterPro" id="IPR003399">
    <property type="entry name" value="Mce/MlaD"/>
</dbReference>